<dbReference type="PANTHER" id="PTHR10853">
    <property type="entry name" value="PELOTA"/>
    <property type="match status" value="1"/>
</dbReference>
<dbReference type="GO" id="GO:0070481">
    <property type="term" value="P:nuclear-transcribed mRNA catabolic process, non-stop decay"/>
    <property type="evidence" value="ECO:0007669"/>
    <property type="project" value="InterPro"/>
</dbReference>
<evidence type="ECO:0000256" key="3">
    <source>
        <dbReference type="ARBA" id="ARBA00009504"/>
    </source>
</evidence>
<feature type="domain" description="eRF1/Pelota-like N-terminal" evidence="7">
    <location>
        <begin position="1"/>
        <end position="128"/>
    </location>
</feature>
<dbReference type="FunFam" id="2.30.30.870:FF:000002">
    <property type="entry name" value="Protein pelota homolog"/>
    <property type="match status" value="1"/>
</dbReference>
<dbReference type="GO" id="GO:0070966">
    <property type="term" value="P:nuclear-transcribed mRNA catabolic process, no-go decay"/>
    <property type="evidence" value="ECO:0007669"/>
    <property type="project" value="InterPro"/>
</dbReference>
<dbReference type="FunFam" id="3.30.1330.30:FF:000008">
    <property type="entry name" value="Protein pelota homolog"/>
    <property type="match status" value="1"/>
</dbReference>
<evidence type="ECO:0000256" key="6">
    <source>
        <dbReference type="RuleBase" id="RU362019"/>
    </source>
</evidence>
<dbReference type="SUPFAM" id="SSF159065">
    <property type="entry name" value="Dom34/Pelota N-terminal domain-like"/>
    <property type="match status" value="1"/>
</dbReference>
<accession>A0AAE1N1X0</accession>
<dbReference type="InterPro" id="IPR005142">
    <property type="entry name" value="eRF1_3"/>
</dbReference>
<dbReference type="SUPFAM" id="SSF55315">
    <property type="entry name" value="L30e-like"/>
    <property type="match status" value="1"/>
</dbReference>
<dbReference type="GO" id="GO:0070651">
    <property type="term" value="P:nonfunctional rRNA decay"/>
    <property type="evidence" value="ECO:0007669"/>
    <property type="project" value="TreeGrafter"/>
</dbReference>
<evidence type="ECO:0000259" key="7">
    <source>
        <dbReference type="SMART" id="SM01194"/>
    </source>
</evidence>
<gene>
    <name evidence="8" type="ORF">QN277_013051</name>
</gene>
<evidence type="ECO:0000256" key="4">
    <source>
        <dbReference type="ARBA" id="ARBA00022490"/>
    </source>
</evidence>
<comment type="similarity">
    <text evidence="3 6">Belongs to the eukaryotic release factor 1 family. Pelota subfamily.</text>
</comment>
<evidence type="ECO:0000313" key="8">
    <source>
        <dbReference type="EMBL" id="KAK4281578.1"/>
    </source>
</evidence>
<dbReference type="GO" id="GO:0005737">
    <property type="term" value="C:cytoplasm"/>
    <property type="evidence" value="ECO:0007669"/>
    <property type="project" value="UniProtKB-SubCell"/>
</dbReference>
<reference evidence="8" key="1">
    <citation type="submission" date="2023-10" db="EMBL/GenBank/DDBJ databases">
        <title>Chromosome-level genome of the transformable northern wattle, Acacia crassicarpa.</title>
        <authorList>
            <person name="Massaro I."/>
            <person name="Sinha N.R."/>
            <person name="Poethig S."/>
            <person name="Leichty A.R."/>
        </authorList>
    </citation>
    <scope>NUCLEOTIDE SEQUENCE</scope>
    <source>
        <strain evidence="8">Acra3RX</strain>
        <tissue evidence="8">Leaf</tissue>
    </source>
</reference>
<dbReference type="Proteomes" id="UP001293593">
    <property type="component" value="Unassembled WGS sequence"/>
</dbReference>
<dbReference type="InterPro" id="IPR005140">
    <property type="entry name" value="eRF1_Pelota-like_N"/>
</dbReference>
<dbReference type="SUPFAM" id="SSF53137">
    <property type="entry name" value="Translational machinery components"/>
    <property type="match status" value="1"/>
</dbReference>
<dbReference type="Gene3D" id="3.30.1330.30">
    <property type="match status" value="1"/>
</dbReference>
<dbReference type="GO" id="GO:0032790">
    <property type="term" value="P:ribosome disassembly"/>
    <property type="evidence" value="ECO:0007669"/>
    <property type="project" value="TreeGrafter"/>
</dbReference>
<comment type="cofactor">
    <cofactor evidence="1 6">
        <name>a divalent metal cation</name>
        <dbReference type="ChEBI" id="CHEBI:60240"/>
    </cofactor>
</comment>
<dbReference type="EMBL" id="JAWXYG010000002">
    <property type="protein sequence ID" value="KAK4281578.1"/>
    <property type="molecule type" value="Genomic_DNA"/>
</dbReference>
<dbReference type="InterPro" id="IPR042226">
    <property type="entry name" value="eFR1_2_sf"/>
</dbReference>
<dbReference type="NCBIfam" id="TIGR00111">
    <property type="entry name" value="pelota"/>
    <property type="match status" value="1"/>
</dbReference>
<dbReference type="Gene3D" id="2.30.30.870">
    <property type="entry name" value="Pelota, domain A"/>
    <property type="match status" value="1"/>
</dbReference>
<organism evidence="8 9">
    <name type="scientific">Acacia crassicarpa</name>
    <name type="common">northern wattle</name>
    <dbReference type="NCBI Taxonomy" id="499986"/>
    <lineage>
        <taxon>Eukaryota</taxon>
        <taxon>Viridiplantae</taxon>
        <taxon>Streptophyta</taxon>
        <taxon>Embryophyta</taxon>
        <taxon>Tracheophyta</taxon>
        <taxon>Spermatophyta</taxon>
        <taxon>Magnoliopsida</taxon>
        <taxon>eudicotyledons</taxon>
        <taxon>Gunneridae</taxon>
        <taxon>Pentapetalae</taxon>
        <taxon>rosids</taxon>
        <taxon>fabids</taxon>
        <taxon>Fabales</taxon>
        <taxon>Fabaceae</taxon>
        <taxon>Caesalpinioideae</taxon>
        <taxon>mimosoid clade</taxon>
        <taxon>Acacieae</taxon>
        <taxon>Acacia</taxon>
    </lineage>
</organism>
<comment type="subcellular location">
    <subcellularLocation>
        <location evidence="2 6">Cytoplasm</location>
    </subcellularLocation>
</comment>
<protein>
    <recommendedName>
        <fullName evidence="6">Protein pelota homolog</fullName>
    </recommendedName>
</protein>
<dbReference type="InterPro" id="IPR038069">
    <property type="entry name" value="Pelota/DOM34_N"/>
</dbReference>
<dbReference type="GO" id="GO:0071025">
    <property type="term" value="P:RNA surveillance"/>
    <property type="evidence" value="ECO:0007669"/>
    <property type="project" value="InterPro"/>
</dbReference>
<sequence>MKLLDKNLALNQPGTVKIIPEEPDDLWVVYNLIANGDIVTADTTRKVHLESTKSTASRVKLTIPVKVTSLDFYKDSSTVRVQGRNMEANQYVAAGSFHTLTLEKNKDFELSKKIWDLNAVTVLSEASERSSEADLAVILIQEGQAEFYLVGNGSTTLYSKIEASKTKKKSTSNVFFQDMFNAFVKHVDFSTIKSAMIASAGSTKDEFRRFLLSEAKRLKMKTIEDNKSRIVVAGCNKGDLKEVLNDNGVMNMIKDSKVVMEIRAFRELWDLLDSNSGRACYGPKDVEAAQEMAAIETLLITDDLYRSSEIKTRDKFMNLAKSVRKGGGKVLVYSAMHVSAQQLAQLTGVAAILRFPLPDLDDDVDV</sequence>
<dbReference type="Gene3D" id="3.30.420.60">
    <property type="entry name" value="eRF1 domain 2"/>
    <property type="match status" value="1"/>
</dbReference>
<keyword evidence="9" id="KW-1185">Reference proteome</keyword>
<dbReference type="SMART" id="SM01194">
    <property type="entry name" value="eRF1_1"/>
    <property type="match status" value="1"/>
</dbReference>
<keyword evidence="4 6" id="KW-0963">Cytoplasm</keyword>
<comment type="function">
    <text evidence="6">Component of the Pelota-HBS1L complex, a complex that recognizes stalled ribosomes and triggers the No-Go Decay (NGD) pathway. In the Pelota-HBS1L complex, pelo recognizes ribosomes stalled at the 3' end of an mRNA and engages stalled ribosomes by destabilizing mRNA in the mRNA channel.</text>
</comment>
<evidence type="ECO:0000313" key="9">
    <source>
        <dbReference type="Proteomes" id="UP001293593"/>
    </source>
</evidence>
<evidence type="ECO:0000256" key="5">
    <source>
        <dbReference type="ARBA" id="ARBA00022723"/>
    </source>
</evidence>
<comment type="caution">
    <text evidence="8">The sequence shown here is derived from an EMBL/GenBank/DDBJ whole genome shotgun (WGS) entry which is preliminary data.</text>
</comment>
<dbReference type="InterPro" id="IPR004405">
    <property type="entry name" value="TF_pelota"/>
</dbReference>
<evidence type="ECO:0000256" key="1">
    <source>
        <dbReference type="ARBA" id="ARBA00001968"/>
    </source>
</evidence>
<dbReference type="InterPro" id="IPR029064">
    <property type="entry name" value="Ribosomal_eL30-like_sf"/>
</dbReference>
<evidence type="ECO:0000256" key="2">
    <source>
        <dbReference type="ARBA" id="ARBA00004496"/>
    </source>
</evidence>
<dbReference type="AlphaFoldDB" id="A0AAE1N1X0"/>
<name>A0AAE1N1X0_9FABA</name>
<dbReference type="Pfam" id="PF03465">
    <property type="entry name" value="eRF1_3"/>
    <property type="match status" value="1"/>
</dbReference>
<keyword evidence="5 6" id="KW-0479">Metal-binding</keyword>
<dbReference type="PANTHER" id="PTHR10853:SF3">
    <property type="entry name" value="EUKARYOTIC RELEASE FACTOR 1 (ERF1) FAMILY PROTEIN"/>
    <property type="match status" value="1"/>
</dbReference>
<dbReference type="InterPro" id="IPR058547">
    <property type="entry name" value="Pelota_N"/>
</dbReference>
<dbReference type="Pfam" id="PF26356">
    <property type="entry name" value="Pelota_N"/>
    <property type="match status" value="1"/>
</dbReference>
<dbReference type="GO" id="GO:0046872">
    <property type="term" value="F:metal ion binding"/>
    <property type="evidence" value="ECO:0007669"/>
    <property type="project" value="UniProtKB-KW"/>
</dbReference>
<proteinExistence type="inferred from homology"/>